<evidence type="ECO:0000256" key="1">
    <source>
        <dbReference type="ARBA" id="ARBA00004141"/>
    </source>
</evidence>
<dbReference type="Pfam" id="PF00571">
    <property type="entry name" value="CBS"/>
    <property type="match status" value="2"/>
</dbReference>
<organism evidence="12 13">
    <name type="scientific">Rhodohalobacter sulfatireducens</name>
    <dbReference type="NCBI Taxonomy" id="2911366"/>
    <lineage>
        <taxon>Bacteria</taxon>
        <taxon>Pseudomonadati</taxon>
        <taxon>Balneolota</taxon>
        <taxon>Balneolia</taxon>
        <taxon>Balneolales</taxon>
        <taxon>Balneolaceae</taxon>
        <taxon>Rhodohalobacter</taxon>
    </lineage>
</organism>
<feature type="transmembrane region" description="Helical" evidence="9">
    <location>
        <begin position="6"/>
        <end position="36"/>
    </location>
</feature>
<dbReference type="PROSITE" id="PS51371">
    <property type="entry name" value="CBS"/>
    <property type="match status" value="2"/>
</dbReference>
<dbReference type="CDD" id="cd04590">
    <property type="entry name" value="CBS_pair_CorC_HlyC_assoc"/>
    <property type="match status" value="1"/>
</dbReference>
<proteinExistence type="predicted"/>
<dbReference type="RefSeq" id="WP_237853155.1">
    <property type="nucleotide sequence ID" value="NZ_JAKLWS010000006.1"/>
</dbReference>
<accession>A0ABS9KBT7</accession>
<dbReference type="Gene3D" id="3.90.1280.20">
    <property type="match status" value="1"/>
</dbReference>
<sequence>MTLLIFYLILAIGVSFLCSILEAVLLSITPSYIAVLEKNGHESGVILRSLKKDIDRPLSAILSLNTIAHTIGAAGVGAQAQVVFGNTYVTITSIVLTLMILIFSEIIPKTLGATYWKKLSGFAARTTKGLIIVTYPLVLLSKGITNLLSSEEKQPSVSREEFSAMADLGHEEGIFEEEESNIFKNLIRFNSLRVKDIMTPRIVVVKFPEVKTIQEVMDSKEELRVSRIPVYGKNEEDVTGYILKNDLYLAYSQGGGTKTLQDIKREVLIIPENISIKTLFERLLESQEHIAVVVDEYGGFSGVVTMEDVVETLLGMEIVDEIDAIDDMQKLARQKWRERAKRLGIPLPGSVESEEKDSA</sequence>
<feature type="transmembrane region" description="Helical" evidence="9">
    <location>
        <begin position="88"/>
        <end position="108"/>
    </location>
</feature>
<keyword evidence="5 7" id="KW-0129">CBS domain</keyword>
<dbReference type="InterPro" id="IPR044751">
    <property type="entry name" value="Ion_transp-like_CBS"/>
</dbReference>
<reference evidence="12" key="1">
    <citation type="submission" date="2022-01" db="EMBL/GenBank/DDBJ databases">
        <authorList>
            <person name="Wang Y."/>
        </authorList>
    </citation>
    <scope>NUCLEOTIDE SEQUENCE</scope>
    <source>
        <strain evidence="12">WB101</strain>
    </source>
</reference>
<evidence type="ECO:0000259" key="10">
    <source>
        <dbReference type="PROSITE" id="PS51371"/>
    </source>
</evidence>
<dbReference type="PANTHER" id="PTHR22777">
    <property type="entry name" value="HEMOLYSIN-RELATED"/>
    <property type="match status" value="1"/>
</dbReference>
<gene>
    <name evidence="12" type="ORF">L6773_07020</name>
</gene>
<keyword evidence="4 8" id="KW-1133">Transmembrane helix</keyword>
<dbReference type="InterPro" id="IPR002550">
    <property type="entry name" value="CNNM"/>
</dbReference>
<keyword evidence="6 8" id="KW-0472">Membrane</keyword>
<evidence type="ECO:0000313" key="13">
    <source>
        <dbReference type="Proteomes" id="UP001165366"/>
    </source>
</evidence>
<evidence type="ECO:0000313" key="12">
    <source>
        <dbReference type="EMBL" id="MCG2588313.1"/>
    </source>
</evidence>
<evidence type="ECO:0000256" key="2">
    <source>
        <dbReference type="ARBA" id="ARBA00022692"/>
    </source>
</evidence>
<keyword evidence="2 8" id="KW-0812">Transmembrane</keyword>
<name>A0ABS9KBT7_9BACT</name>
<evidence type="ECO:0000256" key="5">
    <source>
        <dbReference type="ARBA" id="ARBA00023122"/>
    </source>
</evidence>
<dbReference type="Proteomes" id="UP001165366">
    <property type="component" value="Unassembled WGS sequence"/>
</dbReference>
<feature type="domain" description="CBS" evidence="10">
    <location>
        <begin position="198"/>
        <end position="259"/>
    </location>
</feature>
<feature type="domain" description="CBS" evidence="10">
    <location>
        <begin position="263"/>
        <end position="321"/>
    </location>
</feature>
<dbReference type="InterPro" id="IPR046342">
    <property type="entry name" value="CBS_dom_sf"/>
</dbReference>
<evidence type="ECO:0000256" key="7">
    <source>
        <dbReference type="PROSITE-ProRule" id="PRU00703"/>
    </source>
</evidence>
<reference evidence="12" key="2">
    <citation type="submission" date="2024-05" db="EMBL/GenBank/DDBJ databases">
        <title>Rhodohalobacter halophilus gen. nov., sp. nov., a moderately halophilic member of the family Balneolaceae.</title>
        <authorList>
            <person name="Xia J."/>
        </authorList>
    </citation>
    <scope>NUCLEOTIDE SEQUENCE</scope>
    <source>
        <strain evidence="12">WB101</strain>
    </source>
</reference>
<keyword evidence="3" id="KW-0677">Repeat</keyword>
<dbReference type="EMBL" id="JAKLWS010000006">
    <property type="protein sequence ID" value="MCG2588313.1"/>
    <property type="molecule type" value="Genomic_DNA"/>
</dbReference>
<comment type="caution">
    <text evidence="12">The sequence shown here is derived from an EMBL/GenBank/DDBJ whole genome shotgun (WGS) entry which is preliminary data.</text>
</comment>
<evidence type="ECO:0000256" key="9">
    <source>
        <dbReference type="SAM" id="Phobius"/>
    </source>
</evidence>
<evidence type="ECO:0000259" key="11">
    <source>
        <dbReference type="PROSITE" id="PS51846"/>
    </source>
</evidence>
<evidence type="ECO:0000256" key="8">
    <source>
        <dbReference type="PROSITE-ProRule" id="PRU01193"/>
    </source>
</evidence>
<protein>
    <submittedName>
        <fullName evidence="12">Hemolysin family protein</fullName>
    </submittedName>
</protein>
<dbReference type="InterPro" id="IPR000644">
    <property type="entry name" value="CBS_dom"/>
</dbReference>
<feature type="domain" description="CNNM transmembrane" evidence="11">
    <location>
        <begin position="1"/>
        <end position="179"/>
    </location>
</feature>
<evidence type="ECO:0000256" key="3">
    <source>
        <dbReference type="ARBA" id="ARBA00022737"/>
    </source>
</evidence>
<comment type="subcellular location">
    <subcellularLocation>
        <location evidence="1">Membrane</location>
        <topology evidence="1">Multi-pass membrane protein</topology>
    </subcellularLocation>
</comment>
<evidence type="ECO:0000256" key="6">
    <source>
        <dbReference type="ARBA" id="ARBA00023136"/>
    </source>
</evidence>
<evidence type="ECO:0000256" key="4">
    <source>
        <dbReference type="ARBA" id="ARBA00022989"/>
    </source>
</evidence>
<keyword evidence="13" id="KW-1185">Reference proteome</keyword>
<dbReference type="PROSITE" id="PS51846">
    <property type="entry name" value="CNNM"/>
    <property type="match status" value="1"/>
</dbReference>
<dbReference type="Gene3D" id="3.10.580.10">
    <property type="entry name" value="CBS-domain"/>
    <property type="match status" value="1"/>
</dbReference>
<dbReference type="PANTHER" id="PTHR22777:SF4">
    <property type="entry name" value="UPF0053 PROTEIN SLL1254"/>
    <property type="match status" value="1"/>
</dbReference>
<dbReference type="Pfam" id="PF01595">
    <property type="entry name" value="CNNM"/>
    <property type="match status" value="1"/>
</dbReference>
<dbReference type="SUPFAM" id="SSF54631">
    <property type="entry name" value="CBS-domain pair"/>
    <property type="match status" value="1"/>
</dbReference>